<dbReference type="AlphaFoldDB" id="A0AAN8N7N4"/>
<keyword evidence="9" id="KW-1185">Reference proteome</keyword>
<dbReference type="Gene3D" id="3.30.460.10">
    <property type="entry name" value="Beta Polymerase, domain 2"/>
    <property type="match status" value="1"/>
</dbReference>
<dbReference type="GO" id="GO:0005739">
    <property type="term" value="C:mitochondrion"/>
    <property type="evidence" value="ECO:0007669"/>
    <property type="project" value="UniProtKB-ARBA"/>
</dbReference>
<dbReference type="PANTHER" id="PTHR13734:SF5">
    <property type="entry name" value="CCA TRNA NUCLEOTIDYLTRANSFERASE, MITOCHONDRIAL"/>
    <property type="match status" value="1"/>
</dbReference>
<evidence type="ECO:0000259" key="7">
    <source>
        <dbReference type="Pfam" id="PF12627"/>
    </source>
</evidence>
<accession>A0AAN8N7N4</accession>
<evidence type="ECO:0000256" key="4">
    <source>
        <dbReference type="ARBA" id="ARBA00022884"/>
    </source>
</evidence>
<dbReference type="GO" id="GO:0001680">
    <property type="term" value="P:tRNA 3'-terminal CCA addition"/>
    <property type="evidence" value="ECO:0007669"/>
    <property type="project" value="TreeGrafter"/>
</dbReference>
<dbReference type="EMBL" id="JAVHNR010000001">
    <property type="protein sequence ID" value="KAK6356267.1"/>
    <property type="molecule type" value="Genomic_DNA"/>
</dbReference>
<dbReference type="CDD" id="cd05398">
    <property type="entry name" value="NT_ClassII-CCAase"/>
    <property type="match status" value="1"/>
</dbReference>
<evidence type="ECO:0000313" key="9">
    <source>
        <dbReference type="Proteomes" id="UP001313282"/>
    </source>
</evidence>
<sequence>MTRPCIFNRRLRLSLLQRPSSESPHHYNNRHICAFAINRRISAFPRAYYYSSPHSRSILHSQCRALLLSLSSSSSSLTATHRSRYSTSTMETKALPTIQLTPVEESLRTLFVDVAASIDSEKAAQSSSSTPPEPTVLRITGGWVRDKLLGGKSHDIDIGINNMTGFEFASRLTEFLENTDKDYHATAKSVHKIESNPDKSKHLETATTNLMGLDIDFVNLRSESYSEESRVPKMEFGTPKEDALRRDACVNALFYNLMTREIEDFTERGLSDLENRIIRTPLPPVQTFKDDPLRVLRLIRFASRLSFTIDPEAEEAMKDPAIKAALKKKISRERVGVEMEKMLYGERPYDSLDLVERLGLGDAIFEVPDLEKVGIEKGDVVPGHFRKAIDTLKWFFGEFQDLEGYSGVKKLLVTKRDEYLLWIFTAILPWASVYIREGRQKVIANVGAIAARDGLKMSNKDYESLKRMTMEFNNMKFTMSNISSFSRSDLGGFIRKLGAEWRIQVLAGLLVELAEAGSVGSSSEIIKPYEEFLKRVYDDGVEDAWDLKPLLTGDDLIGALKQPAGKWLKPALDEIMVWQLDNPSATKEEALGNLSNIVILPHDVTGSYFDKKKRKMPRGK</sequence>
<comment type="caution">
    <text evidence="8">The sequence shown here is derived from an EMBL/GenBank/DDBJ whole genome shotgun (WGS) entry which is preliminary data.</text>
</comment>
<dbReference type="SUPFAM" id="SSF81301">
    <property type="entry name" value="Nucleotidyltransferase"/>
    <property type="match status" value="1"/>
</dbReference>
<dbReference type="Pfam" id="PF12627">
    <property type="entry name" value="PolyA_pol_RNAbd"/>
    <property type="match status" value="1"/>
</dbReference>
<dbReference type="InterPro" id="IPR032828">
    <property type="entry name" value="PolyA_RNA-bd"/>
</dbReference>
<dbReference type="Gene3D" id="1.10.3090.10">
    <property type="entry name" value="cca-adding enzyme, domain 2"/>
    <property type="match status" value="1"/>
</dbReference>
<organism evidence="8 9">
    <name type="scientific">Orbilia javanica</name>
    <dbReference type="NCBI Taxonomy" id="47235"/>
    <lineage>
        <taxon>Eukaryota</taxon>
        <taxon>Fungi</taxon>
        <taxon>Dikarya</taxon>
        <taxon>Ascomycota</taxon>
        <taxon>Pezizomycotina</taxon>
        <taxon>Orbiliomycetes</taxon>
        <taxon>Orbiliales</taxon>
        <taxon>Orbiliaceae</taxon>
        <taxon>Orbilia</taxon>
    </lineage>
</organism>
<evidence type="ECO:0000256" key="1">
    <source>
        <dbReference type="ARBA" id="ARBA00007265"/>
    </source>
</evidence>
<keyword evidence="2 5" id="KW-0808">Transferase</keyword>
<gene>
    <name evidence="8" type="primary">CCA1_1</name>
    <name evidence="8" type="ORF">TWF718_000637</name>
</gene>
<dbReference type="GO" id="GO:0052929">
    <property type="term" value="F:ATP:3'-cytidine-cytidine-tRNA adenylyltransferase activity"/>
    <property type="evidence" value="ECO:0007669"/>
    <property type="project" value="TreeGrafter"/>
</dbReference>
<keyword evidence="3" id="KW-0547">Nucleotide-binding</keyword>
<dbReference type="InterPro" id="IPR002646">
    <property type="entry name" value="PolA_pol_head_dom"/>
</dbReference>
<dbReference type="Pfam" id="PF01743">
    <property type="entry name" value="PolyA_pol"/>
    <property type="match status" value="1"/>
</dbReference>
<keyword evidence="4 5" id="KW-0694">RNA-binding</keyword>
<dbReference type="FunFam" id="3.30.460.10:FF:000019">
    <property type="entry name" value="tRNA nucleotidyltransferase cca2"/>
    <property type="match status" value="1"/>
</dbReference>
<proteinExistence type="inferred from homology"/>
<evidence type="ECO:0000256" key="3">
    <source>
        <dbReference type="ARBA" id="ARBA00022741"/>
    </source>
</evidence>
<dbReference type="PANTHER" id="PTHR13734">
    <property type="entry name" value="TRNA-NUCLEOTIDYLTRANSFERASE"/>
    <property type="match status" value="1"/>
</dbReference>
<name>A0AAN8N7N4_9PEZI</name>
<dbReference type="GO" id="GO:0000166">
    <property type="term" value="F:nucleotide binding"/>
    <property type="evidence" value="ECO:0007669"/>
    <property type="project" value="UniProtKB-KW"/>
</dbReference>
<evidence type="ECO:0000259" key="6">
    <source>
        <dbReference type="Pfam" id="PF01743"/>
    </source>
</evidence>
<dbReference type="SUPFAM" id="SSF81891">
    <property type="entry name" value="Poly A polymerase C-terminal region-like"/>
    <property type="match status" value="1"/>
</dbReference>
<evidence type="ECO:0000256" key="2">
    <source>
        <dbReference type="ARBA" id="ARBA00022679"/>
    </source>
</evidence>
<dbReference type="InterPro" id="IPR043519">
    <property type="entry name" value="NT_sf"/>
</dbReference>
<comment type="similarity">
    <text evidence="1 5">Belongs to the tRNA nucleotidyltransferase/poly(A) polymerase family.</text>
</comment>
<reference evidence="8 9" key="1">
    <citation type="submission" date="2019-10" db="EMBL/GenBank/DDBJ databases">
        <authorList>
            <person name="Palmer J.M."/>
        </authorList>
    </citation>
    <scope>NUCLEOTIDE SEQUENCE [LARGE SCALE GENOMIC DNA]</scope>
    <source>
        <strain evidence="8 9">TWF718</strain>
    </source>
</reference>
<feature type="domain" description="tRNA nucleotidyltransferase/poly(A) polymerase RNA and SrmB- binding" evidence="7">
    <location>
        <begin position="307"/>
        <end position="370"/>
    </location>
</feature>
<protein>
    <submittedName>
        <fullName evidence="8">CCA tRNA nucleotidyltransferase, mitochondrial</fullName>
    </submittedName>
</protein>
<dbReference type="GO" id="GO:0003723">
    <property type="term" value="F:RNA binding"/>
    <property type="evidence" value="ECO:0007669"/>
    <property type="project" value="UniProtKB-KW"/>
</dbReference>
<feature type="domain" description="Poly A polymerase head" evidence="6">
    <location>
        <begin position="137"/>
        <end position="279"/>
    </location>
</feature>
<evidence type="ECO:0000313" key="8">
    <source>
        <dbReference type="EMBL" id="KAK6356267.1"/>
    </source>
</evidence>
<dbReference type="GO" id="GO:0052927">
    <property type="term" value="F:CC tRNA cytidylyltransferase activity"/>
    <property type="evidence" value="ECO:0007669"/>
    <property type="project" value="TreeGrafter"/>
</dbReference>
<evidence type="ECO:0000256" key="5">
    <source>
        <dbReference type="RuleBase" id="RU003953"/>
    </source>
</evidence>
<dbReference type="Proteomes" id="UP001313282">
    <property type="component" value="Unassembled WGS sequence"/>
</dbReference>